<feature type="compositionally biased region" description="Polar residues" evidence="2">
    <location>
        <begin position="591"/>
        <end position="608"/>
    </location>
</feature>
<feature type="region of interest" description="Disordered" evidence="2">
    <location>
        <begin position="501"/>
        <end position="622"/>
    </location>
</feature>
<proteinExistence type="predicted"/>
<protein>
    <recommendedName>
        <fullName evidence="5">Reverse transcriptase domain-containing protein</fullName>
    </recommendedName>
</protein>
<evidence type="ECO:0000256" key="2">
    <source>
        <dbReference type="SAM" id="MobiDB-lite"/>
    </source>
</evidence>
<reference evidence="3" key="1">
    <citation type="submission" date="2021-03" db="EMBL/GenBank/DDBJ databases">
        <authorList>
            <person name="Bekaert M."/>
        </authorList>
    </citation>
    <scope>NUCLEOTIDE SEQUENCE</scope>
</reference>
<comment type="caution">
    <text evidence="3">The sequence shown here is derived from an EMBL/GenBank/DDBJ whole genome shotgun (WGS) entry which is preliminary data.</text>
</comment>
<dbReference type="EMBL" id="CAJPWZ010001989">
    <property type="protein sequence ID" value="CAG2228169.1"/>
    <property type="molecule type" value="Genomic_DNA"/>
</dbReference>
<feature type="compositionally biased region" description="Basic residues" evidence="2">
    <location>
        <begin position="546"/>
        <end position="562"/>
    </location>
</feature>
<feature type="compositionally biased region" description="Basic and acidic residues" evidence="2">
    <location>
        <begin position="609"/>
        <end position="618"/>
    </location>
</feature>
<feature type="coiled-coil region" evidence="1">
    <location>
        <begin position="432"/>
        <end position="459"/>
    </location>
</feature>
<gene>
    <name evidence="3" type="ORF">MEDL_41135</name>
</gene>
<name>A0A8S3T3L1_MYTED</name>
<evidence type="ECO:0008006" key="5">
    <source>
        <dbReference type="Google" id="ProtNLM"/>
    </source>
</evidence>
<keyword evidence="1" id="KW-0175">Coiled coil</keyword>
<dbReference type="PANTHER" id="PTHR21301">
    <property type="entry name" value="REVERSE TRANSCRIPTASE"/>
    <property type="match status" value="1"/>
</dbReference>
<dbReference type="OrthoDB" id="6143960at2759"/>
<feature type="compositionally biased region" description="Low complexity" evidence="2">
    <location>
        <begin position="504"/>
        <end position="515"/>
    </location>
</feature>
<organism evidence="3 4">
    <name type="scientific">Mytilus edulis</name>
    <name type="common">Blue mussel</name>
    <dbReference type="NCBI Taxonomy" id="6550"/>
    <lineage>
        <taxon>Eukaryota</taxon>
        <taxon>Metazoa</taxon>
        <taxon>Spiralia</taxon>
        <taxon>Lophotrochozoa</taxon>
        <taxon>Mollusca</taxon>
        <taxon>Bivalvia</taxon>
        <taxon>Autobranchia</taxon>
        <taxon>Pteriomorphia</taxon>
        <taxon>Mytilida</taxon>
        <taxon>Mytiloidea</taxon>
        <taxon>Mytilidae</taxon>
        <taxon>Mytilinae</taxon>
        <taxon>Mytilus</taxon>
    </lineage>
</organism>
<evidence type="ECO:0000256" key="1">
    <source>
        <dbReference type="SAM" id="Coils"/>
    </source>
</evidence>
<dbReference type="AlphaFoldDB" id="A0A8S3T3L1"/>
<keyword evidence="4" id="KW-1185">Reference proteome</keyword>
<dbReference type="Proteomes" id="UP000683360">
    <property type="component" value="Unassembled WGS sequence"/>
</dbReference>
<accession>A0A8S3T3L1</accession>
<evidence type="ECO:0000313" key="3">
    <source>
        <dbReference type="EMBL" id="CAG2228169.1"/>
    </source>
</evidence>
<dbReference type="PANTHER" id="PTHR21301:SF10">
    <property type="entry name" value="REVERSE TRANSCRIPTASE DOMAIN-CONTAINING PROTEIN"/>
    <property type="match status" value="1"/>
</dbReference>
<sequence>MKVLNKGLKYTPTPPADTDTLSVDIKEFCRKLRLKNHFGDKESKTADESIQALYRLQKDESIIIKEADKGGALVIMDRIYYRDKIQEQLNDKQYYRELNDNMEKKTKRNINKLISKFPHCTTEKEVDYLTKFEVKTSNFYGLPKIHKTEVKEDAILVSFDVTSLYTNIPHKLGLDAVKFWLESYRHIIDQRFSNNFLLEGLKIILDNNTFFFDGKYYLQISGTAMGTKVAPTYATLVMGFLEDKMYQQVESEFDTAFKVAKMTTRNKGTSSTDTILGEISGKMTILISKIETMNGLLNDIHHKSKDLTGFDKEMKDGFKNVCIELETIRNSSKSNESTPPMWLELNEVSIEKEAYRKKKQISKIWKHLLNARKQNFWNSLNCEKQANIYNDWINAEIPIIPQKFLIKEIKGEPEMETKLRWDLTIQRIHTEVSLLIAKKERYEQKYQESENLINQEIDQISTNSVADKLREIWSKEISNEEEKSIKRWSEKQKWLESYAENYGKPENPQNQQQKSKNQKQRKPKNFTEQRQRSKTPLRTQWTKNKSQSRSRSRSKNRPKTKNTKPLYSEVVKNRDKKPTSKPNMKRPNLKPNRNQTPNNRNKSLPSKNKNVDKNDVERRTKRIHFLGVGRNKTAYQIEERSETNLKQTKNHFGDKESKTADESIVRNKSTFTPEKGKNKDLDLYINHLSNFPLIPKPQDKVKNNLPFKQQQALYRLQKDESIIIKEADKGGALVIMDRIYYRDKIQEQLNDKQYYRELNDNMEKKTKRNINKLISKFPHCTTEKEVDYLTKFEVKTSNFYGLPKIHKSKEVETAVQQQNCAYIEINSPKDLKFRPIVAGPQCPTHRLSHFIDLILKPLCQYVPSFIRDNFDFLNHLPAEVKEDAILVSFDVTSLYTNIPHKLGLDAVKFWLESYRHIIDQRFSNNFLLEGLKIILDNNTFFFDGKYYLQISGTAMGTKVAPTYATLVMGFLEDKMYQQVESEFDTAFKVYVHMELCIECHECHFEDFLNVNNVNDKVNTHLFDKVYITDIYTPVIFVFN</sequence>
<evidence type="ECO:0000313" key="4">
    <source>
        <dbReference type="Proteomes" id="UP000683360"/>
    </source>
</evidence>